<comment type="caution">
    <text evidence="1">The sequence shown here is derived from an EMBL/GenBank/DDBJ whole genome shotgun (WGS) entry which is preliminary data.</text>
</comment>
<sequence>MYELQPLDRSDFKPLESYWTSSKDVYVKKLKRTIIRSEFGKIFTSVRNRAVTKECNLKDLKQHVFTHIIRIGLPINHMRQHNKNSVIKPNRTRMKRVSQARSNSKARANKALLDKVNTETGNSRLQNFQNKSQNWYCHLCKTDRQLDMRFCNQCLRYEHEECEGLTGQDKMPQFVCSYFQDSD</sequence>
<dbReference type="InterPro" id="IPR011011">
    <property type="entry name" value="Znf_FYVE_PHD"/>
</dbReference>
<evidence type="ECO:0000313" key="2">
    <source>
        <dbReference type="Proteomes" id="UP001159363"/>
    </source>
</evidence>
<reference evidence="1 2" key="1">
    <citation type="submission" date="2023-02" db="EMBL/GenBank/DDBJ databases">
        <title>LHISI_Scaffold_Assembly.</title>
        <authorList>
            <person name="Stuart O.P."/>
            <person name="Cleave R."/>
            <person name="Magrath M.J.L."/>
            <person name="Mikheyev A.S."/>
        </authorList>
    </citation>
    <scope>NUCLEOTIDE SEQUENCE [LARGE SCALE GENOMIC DNA]</scope>
    <source>
        <strain evidence="1">Daus_M_001</strain>
        <tissue evidence="1">Leg muscle</tissue>
    </source>
</reference>
<gene>
    <name evidence="1" type="ORF">PR048_009379</name>
</gene>
<name>A0ABQ9HZR1_9NEOP</name>
<organism evidence="1 2">
    <name type="scientific">Dryococelus australis</name>
    <dbReference type="NCBI Taxonomy" id="614101"/>
    <lineage>
        <taxon>Eukaryota</taxon>
        <taxon>Metazoa</taxon>
        <taxon>Ecdysozoa</taxon>
        <taxon>Arthropoda</taxon>
        <taxon>Hexapoda</taxon>
        <taxon>Insecta</taxon>
        <taxon>Pterygota</taxon>
        <taxon>Neoptera</taxon>
        <taxon>Polyneoptera</taxon>
        <taxon>Phasmatodea</taxon>
        <taxon>Verophasmatodea</taxon>
        <taxon>Anareolatae</taxon>
        <taxon>Phasmatidae</taxon>
        <taxon>Eurycanthinae</taxon>
        <taxon>Dryococelus</taxon>
    </lineage>
</organism>
<accession>A0ABQ9HZR1</accession>
<dbReference type="EMBL" id="JARBHB010000003">
    <property type="protein sequence ID" value="KAJ8889874.1"/>
    <property type="molecule type" value="Genomic_DNA"/>
</dbReference>
<dbReference type="SUPFAM" id="SSF57903">
    <property type="entry name" value="FYVE/PHD zinc finger"/>
    <property type="match status" value="1"/>
</dbReference>
<protein>
    <submittedName>
        <fullName evidence="1">Uncharacterized protein</fullName>
    </submittedName>
</protein>
<proteinExistence type="predicted"/>
<dbReference type="Proteomes" id="UP001159363">
    <property type="component" value="Chromosome 3"/>
</dbReference>
<evidence type="ECO:0000313" key="1">
    <source>
        <dbReference type="EMBL" id="KAJ8889874.1"/>
    </source>
</evidence>
<keyword evidence="2" id="KW-1185">Reference proteome</keyword>